<gene>
    <name evidence="1" type="ORF">QTG54_016263</name>
</gene>
<dbReference type="EMBL" id="JATAAI010000054">
    <property type="protein sequence ID" value="KAK1733125.1"/>
    <property type="molecule type" value="Genomic_DNA"/>
</dbReference>
<proteinExistence type="predicted"/>
<dbReference type="Gene3D" id="2.170.270.10">
    <property type="entry name" value="SET domain"/>
    <property type="match status" value="1"/>
</dbReference>
<dbReference type="SUPFAM" id="SSF82199">
    <property type="entry name" value="SET domain"/>
    <property type="match status" value="1"/>
</dbReference>
<sequence>MMMSHDVKIRAAAMNANDNNIIEITLHRSTIANCRPSKIEGAGWGLFAAEDIKEGDVMTCYPGNALLCELPSTDEGGEGDPFDLEDDEVVLWGRHVPKGDRWDDDTVFE</sequence>
<dbReference type="Proteomes" id="UP001224775">
    <property type="component" value="Unassembled WGS sequence"/>
</dbReference>
<accession>A0AAD9D504</accession>
<dbReference type="InterPro" id="IPR046341">
    <property type="entry name" value="SET_dom_sf"/>
</dbReference>
<evidence type="ECO:0008006" key="3">
    <source>
        <dbReference type="Google" id="ProtNLM"/>
    </source>
</evidence>
<evidence type="ECO:0000313" key="1">
    <source>
        <dbReference type="EMBL" id="KAK1733125.1"/>
    </source>
</evidence>
<reference evidence="1" key="1">
    <citation type="submission" date="2023-06" db="EMBL/GenBank/DDBJ databases">
        <title>Survivors Of The Sea: Transcriptome response of Skeletonema marinoi to long-term dormancy.</title>
        <authorList>
            <person name="Pinder M.I.M."/>
            <person name="Kourtchenko O."/>
            <person name="Robertson E.K."/>
            <person name="Larsson T."/>
            <person name="Maumus F."/>
            <person name="Osuna-Cruz C.M."/>
            <person name="Vancaester E."/>
            <person name="Stenow R."/>
            <person name="Vandepoele K."/>
            <person name="Ploug H."/>
            <person name="Bruchert V."/>
            <person name="Godhe A."/>
            <person name="Topel M."/>
        </authorList>
    </citation>
    <scope>NUCLEOTIDE SEQUENCE</scope>
    <source>
        <strain evidence="1">R05AC</strain>
    </source>
</reference>
<dbReference type="AlphaFoldDB" id="A0AAD9D504"/>
<name>A0AAD9D504_9STRA</name>
<keyword evidence="2" id="KW-1185">Reference proteome</keyword>
<organism evidence="1 2">
    <name type="scientific">Skeletonema marinoi</name>
    <dbReference type="NCBI Taxonomy" id="267567"/>
    <lineage>
        <taxon>Eukaryota</taxon>
        <taxon>Sar</taxon>
        <taxon>Stramenopiles</taxon>
        <taxon>Ochrophyta</taxon>
        <taxon>Bacillariophyta</taxon>
        <taxon>Coscinodiscophyceae</taxon>
        <taxon>Thalassiosirophycidae</taxon>
        <taxon>Thalassiosirales</taxon>
        <taxon>Skeletonemataceae</taxon>
        <taxon>Skeletonema</taxon>
        <taxon>Skeletonema marinoi-dohrnii complex</taxon>
    </lineage>
</organism>
<evidence type="ECO:0000313" key="2">
    <source>
        <dbReference type="Proteomes" id="UP001224775"/>
    </source>
</evidence>
<protein>
    <recommendedName>
        <fullName evidence="3">SET domain-containing protein</fullName>
    </recommendedName>
</protein>
<comment type="caution">
    <text evidence="1">The sequence shown here is derived from an EMBL/GenBank/DDBJ whole genome shotgun (WGS) entry which is preliminary data.</text>
</comment>